<reference evidence="1" key="2">
    <citation type="journal article" date="2015" name="Data Brief">
        <title>Shoot transcriptome of the giant reed, Arundo donax.</title>
        <authorList>
            <person name="Barrero R.A."/>
            <person name="Guerrero F.D."/>
            <person name="Moolhuijzen P."/>
            <person name="Goolsby J.A."/>
            <person name="Tidwell J."/>
            <person name="Bellgard S.E."/>
            <person name="Bellgard M.I."/>
        </authorList>
    </citation>
    <scope>NUCLEOTIDE SEQUENCE</scope>
    <source>
        <tissue evidence="1">Shoot tissue taken approximately 20 cm above the soil surface</tissue>
    </source>
</reference>
<name>A0A0A8XWM0_ARUDO</name>
<organism evidence="1">
    <name type="scientific">Arundo donax</name>
    <name type="common">Giant reed</name>
    <name type="synonym">Donax arundinaceus</name>
    <dbReference type="NCBI Taxonomy" id="35708"/>
    <lineage>
        <taxon>Eukaryota</taxon>
        <taxon>Viridiplantae</taxon>
        <taxon>Streptophyta</taxon>
        <taxon>Embryophyta</taxon>
        <taxon>Tracheophyta</taxon>
        <taxon>Spermatophyta</taxon>
        <taxon>Magnoliopsida</taxon>
        <taxon>Liliopsida</taxon>
        <taxon>Poales</taxon>
        <taxon>Poaceae</taxon>
        <taxon>PACMAD clade</taxon>
        <taxon>Arundinoideae</taxon>
        <taxon>Arundineae</taxon>
        <taxon>Arundo</taxon>
    </lineage>
</organism>
<dbReference type="AlphaFoldDB" id="A0A0A8XWM0"/>
<evidence type="ECO:0000313" key="1">
    <source>
        <dbReference type="EMBL" id="JAD17118.1"/>
    </source>
</evidence>
<sequence length="60" mass="6931">MASLTRNDTKHQVTTRVDDRTHCNFLKVTTYKLLPGIGHQGTSSRNNHRIYKNNHTILIL</sequence>
<protein>
    <submittedName>
        <fullName evidence="1">Uncharacterized protein</fullName>
    </submittedName>
</protein>
<dbReference type="EMBL" id="GBRH01280777">
    <property type="protein sequence ID" value="JAD17118.1"/>
    <property type="molecule type" value="Transcribed_RNA"/>
</dbReference>
<proteinExistence type="predicted"/>
<reference evidence="1" key="1">
    <citation type="submission" date="2014-09" db="EMBL/GenBank/DDBJ databases">
        <authorList>
            <person name="Magalhaes I.L.F."/>
            <person name="Oliveira U."/>
            <person name="Santos F.R."/>
            <person name="Vidigal T.H.D.A."/>
            <person name="Brescovit A.D."/>
            <person name="Santos A.J."/>
        </authorList>
    </citation>
    <scope>NUCLEOTIDE SEQUENCE</scope>
    <source>
        <tissue evidence="1">Shoot tissue taken approximately 20 cm above the soil surface</tissue>
    </source>
</reference>
<accession>A0A0A8XWM0</accession>